<accession>A0AAW2Z7K7</accession>
<keyword evidence="3" id="KW-1185">Reference proteome</keyword>
<protein>
    <submittedName>
        <fullName evidence="2">Uncharacterized protein</fullName>
    </submittedName>
</protein>
<proteinExistence type="predicted"/>
<dbReference type="Proteomes" id="UP001431209">
    <property type="component" value="Unassembled WGS sequence"/>
</dbReference>
<comment type="caution">
    <text evidence="2">The sequence shown here is derived from an EMBL/GenBank/DDBJ whole genome shotgun (WGS) entry which is preliminary data.</text>
</comment>
<organism evidence="2 3">
    <name type="scientific">Acrasis kona</name>
    <dbReference type="NCBI Taxonomy" id="1008807"/>
    <lineage>
        <taxon>Eukaryota</taxon>
        <taxon>Discoba</taxon>
        <taxon>Heterolobosea</taxon>
        <taxon>Tetramitia</taxon>
        <taxon>Eutetramitia</taxon>
        <taxon>Acrasidae</taxon>
        <taxon>Acrasis</taxon>
    </lineage>
</organism>
<sequence length="303" mass="34631">MGGGGTWSKESTELYAYVYNYLGLRDIKTIHSKFFPGETYMRVYNKVRNNPKVFVKEDTAPLSGKDCVEEDIVSNTVKIIDDVRKGLKEGRSYRLDQGSTKKRTKKTTAASSKASEEHEPYYPEVRENIKNKLLQKDSEIALITKEKDAARKKRKSHDLDNLNLQAEGKEPKRQAVGPKKQSEGSTLAQRHDNMVEEYTNRTPLYLRDYEEDDDMFLDTDHDSQDKNEDSDETDVDAPSTPILTQEPSSSPTSPTPSSSQLSFINRRSPSLFGRSPRKIYKSPRKSFSKLKVLFAQEKEERTN</sequence>
<feature type="compositionally biased region" description="Basic and acidic residues" evidence="1">
    <location>
        <begin position="114"/>
        <end position="124"/>
    </location>
</feature>
<feature type="compositionally biased region" description="Low complexity" evidence="1">
    <location>
        <begin position="247"/>
        <end position="259"/>
    </location>
</feature>
<dbReference type="EMBL" id="JAOPGA020001120">
    <property type="protein sequence ID" value="KAL0485218.1"/>
    <property type="molecule type" value="Genomic_DNA"/>
</dbReference>
<feature type="region of interest" description="Disordered" evidence="1">
    <location>
        <begin position="91"/>
        <end position="124"/>
    </location>
</feature>
<reference evidence="2 3" key="1">
    <citation type="submission" date="2024-03" db="EMBL/GenBank/DDBJ databases">
        <title>The Acrasis kona genome and developmental transcriptomes reveal deep origins of eukaryotic multicellular pathways.</title>
        <authorList>
            <person name="Sheikh S."/>
            <person name="Fu C.-J."/>
            <person name="Brown M.W."/>
            <person name="Baldauf S.L."/>
        </authorList>
    </citation>
    <scope>NUCLEOTIDE SEQUENCE [LARGE SCALE GENOMIC DNA]</scope>
    <source>
        <strain evidence="2 3">ATCC MYA-3509</strain>
    </source>
</reference>
<dbReference type="AlphaFoldDB" id="A0AAW2Z7K7"/>
<feature type="compositionally biased region" description="Basic and acidic residues" evidence="1">
    <location>
        <begin position="218"/>
        <end position="227"/>
    </location>
</feature>
<evidence type="ECO:0000313" key="2">
    <source>
        <dbReference type="EMBL" id="KAL0485218.1"/>
    </source>
</evidence>
<name>A0AAW2Z7K7_9EUKA</name>
<gene>
    <name evidence="2" type="ORF">AKO1_002324</name>
</gene>
<feature type="region of interest" description="Disordered" evidence="1">
    <location>
        <begin position="147"/>
        <end position="283"/>
    </location>
</feature>
<evidence type="ECO:0000313" key="3">
    <source>
        <dbReference type="Proteomes" id="UP001431209"/>
    </source>
</evidence>
<evidence type="ECO:0000256" key="1">
    <source>
        <dbReference type="SAM" id="MobiDB-lite"/>
    </source>
</evidence>